<gene>
    <name evidence="1" type="ORF">BS47DRAFT_1345886</name>
</gene>
<dbReference type="AlphaFoldDB" id="A0A9P6AUS2"/>
<protein>
    <submittedName>
        <fullName evidence="1">Uncharacterized protein</fullName>
    </submittedName>
</protein>
<dbReference type="Proteomes" id="UP000886523">
    <property type="component" value="Unassembled WGS sequence"/>
</dbReference>
<organism evidence="1 2">
    <name type="scientific">Hydnum rufescens UP504</name>
    <dbReference type="NCBI Taxonomy" id="1448309"/>
    <lineage>
        <taxon>Eukaryota</taxon>
        <taxon>Fungi</taxon>
        <taxon>Dikarya</taxon>
        <taxon>Basidiomycota</taxon>
        <taxon>Agaricomycotina</taxon>
        <taxon>Agaricomycetes</taxon>
        <taxon>Cantharellales</taxon>
        <taxon>Hydnaceae</taxon>
        <taxon>Hydnum</taxon>
    </lineage>
</organism>
<evidence type="ECO:0000313" key="2">
    <source>
        <dbReference type="Proteomes" id="UP000886523"/>
    </source>
</evidence>
<accession>A0A9P6AUS2</accession>
<keyword evidence="2" id="KW-1185">Reference proteome</keyword>
<comment type="caution">
    <text evidence="1">The sequence shown here is derived from an EMBL/GenBank/DDBJ whole genome shotgun (WGS) entry which is preliminary data.</text>
</comment>
<evidence type="ECO:0000313" key="1">
    <source>
        <dbReference type="EMBL" id="KAF9512084.1"/>
    </source>
</evidence>
<dbReference type="EMBL" id="MU128991">
    <property type="protein sequence ID" value="KAF9512084.1"/>
    <property type="molecule type" value="Genomic_DNA"/>
</dbReference>
<proteinExistence type="predicted"/>
<sequence>MSDKLGVRQRRSPNIVFQISLFSYDVPPPHPTMSGHAIGGVFYAKHMMVKRHIDRPARKMTTIQQKHELEWHRAVVRPS</sequence>
<name>A0A9P6AUS2_9AGAM</name>
<dbReference type="OrthoDB" id="3363151at2759"/>
<reference evidence="1" key="1">
    <citation type="journal article" date="2020" name="Nat. Commun.">
        <title>Large-scale genome sequencing of mycorrhizal fungi provides insights into the early evolution of symbiotic traits.</title>
        <authorList>
            <person name="Miyauchi S."/>
            <person name="Kiss E."/>
            <person name="Kuo A."/>
            <person name="Drula E."/>
            <person name="Kohler A."/>
            <person name="Sanchez-Garcia M."/>
            <person name="Morin E."/>
            <person name="Andreopoulos B."/>
            <person name="Barry K.W."/>
            <person name="Bonito G."/>
            <person name="Buee M."/>
            <person name="Carver A."/>
            <person name="Chen C."/>
            <person name="Cichocki N."/>
            <person name="Clum A."/>
            <person name="Culley D."/>
            <person name="Crous P.W."/>
            <person name="Fauchery L."/>
            <person name="Girlanda M."/>
            <person name="Hayes R.D."/>
            <person name="Keri Z."/>
            <person name="LaButti K."/>
            <person name="Lipzen A."/>
            <person name="Lombard V."/>
            <person name="Magnuson J."/>
            <person name="Maillard F."/>
            <person name="Murat C."/>
            <person name="Nolan M."/>
            <person name="Ohm R.A."/>
            <person name="Pangilinan J."/>
            <person name="Pereira M.F."/>
            <person name="Perotto S."/>
            <person name="Peter M."/>
            <person name="Pfister S."/>
            <person name="Riley R."/>
            <person name="Sitrit Y."/>
            <person name="Stielow J.B."/>
            <person name="Szollosi G."/>
            <person name="Zifcakova L."/>
            <person name="Stursova M."/>
            <person name="Spatafora J.W."/>
            <person name="Tedersoo L."/>
            <person name="Vaario L.M."/>
            <person name="Yamada A."/>
            <person name="Yan M."/>
            <person name="Wang P."/>
            <person name="Xu J."/>
            <person name="Bruns T."/>
            <person name="Baldrian P."/>
            <person name="Vilgalys R."/>
            <person name="Dunand C."/>
            <person name="Henrissat B."/>
            <person name="Grigoriev I.V."/>
            <person name="Hibbett D."/>
            <person name="Nagy L.G."/>
            <person name="Martin F.M."/>
        </authorList>
    </citation>
    <scope>NUCLEOTIDE SEQUENCE</scope>
    <source>
        <strain evidence="1">UP504</strain>
    </source>
</reference>